<feature type="region of interest" description="Disordered" evidence="2">
    <location>
        <begin position="144"/>
        <end position="224"/>
    </location>
</feature>
<proteinExistence type="inferred from homology"/>
<protein>
    <recommendedName>
        <fullName evidence="3">AMP-activated protein kinase glycogen-binding domain-containing protein</fullName>
    </recommendedName>
</protein>
<dbReference type="GO" id="GO:0005737">
    <property type="term" value="C:cytoplasm"/>
    <property type="evidence" value="ECO:0007669"/>
    <property type="project" value="TreeGrafter"/>
</dbReference>
<feature type="compositionally biased region" description="Polar residues" evidence="2">
    <location>
        <begin position="182"/>
        <end position="192"/>
    </location>
</feature>
<evidence type="ECO:0000313" key="4">
    <source>
        <dbReference type="EMBL" id="EGV61929.1"/>
    </source>
</evidence>
<evidence type="ECO:0000259" key="3">
    <source>
        <dbReference type="Pfam" id="PF16561"/>
    </source>
</evidence>
<dbReference type="CDD" id="cd02859">
    <property type="entry name" value="E_set_AMPKbeta_like_N"/>
    <property type="match status" value="1"/>
</dbReference>
<dbReference type="EMBL" id="GL996527">
    <property type="protein sequence ID" value="EGV61929.1"/>
    <property type="molecule type" value="Genomic_DNA"/>
</dbReference>
<dbReference type="Gene3D" id="2.60.40.10">
    <property type="entry name" value="Immunoglobulins"/>
    <property type="match status" value="1"/>
</dbReference>
<dbReference type="InterPro" id="IPR013783">
    <property type="entry name" value="Ig-like_fold"/>
</dbReference>
<dbReference type="InterPro" id="IPR050827">
    <property type="entry name" value="CRP1_MDG1_kinase"/>
</dbReference>
<dbReference type="eggNOG" id="KOG1616">
    <property type="taxonomic scope" value="Eukaryota"/>
</dbReference>
<dbReference type="GO" id="GO:0007165">
    <property type="term" value="P:signal transduction"/>
    <property type="evidence" value="ECO:0007669"/>
    <property type="project" value="TreeGrafter"/>
</dbReference>
<reference evidence="4 5" key="1">
    <citation type="journal article" date="2011" name="Proc. Natl. Acad. Sci. U.S.A.">
        <title>Comparative genomics of xylose-fermenting fungi for enhanced biofuel production.</title>
        <authorList>
            <person name="Wohlbach D.J."/>
            <person name="Kuo A."/>
            <person name="Sato T.K."/>
            <person name="Potts K.M."/>
            <person name="Salamov A.A."/>
            <person name="LaButti K.M."/>
            <person name="Sun H."/>
            <person name="Clum A."/>
            <person name="Pangilinan J.L."/>
            <person name="Lindquist E.A."/>
            <person name="Lucas S."/>
            <person name="Lapidus A."/>
            <person name="Jin M."/>
            <person name="Gunawan C."/>
            <person name="Balan V."/>
            <person name="Dale B.E."/>
            <person name="Jeffries T.W."/>
            <person name="Zinkel R."/>
            <person name="Barry K.W."/>
            <person name="Grigoriev I.V."/>
            <person name="Gasch A.P."/>
        </authorList>
    </citation>
    <scope>NUCLEOTIDE SEQUENCE [LARGE SCALE GENOMIC DNA]</scope>
    <source>
        <strain evidence="5">ATCC 10573 / BCRC 21748 / CBS 615 / JCM 9827 / NBRC 10315 / NRRL Y-1498 / VKM Y-70</strain>
    </source>
</reference>
<dbReference type="STRING" id="590646.G3B9M8"/>
<feature type="domain" description="AMP-activated protein kinase glycogen-binding" evidence="3">
    <location>
        <begin position="7"/>
        <end position="86"/>
    </location>
</feature>
<dbReference type="InterPro" id="IPR032640">
    <property type="entry name" value="AMPK1_CBM"/>
</dbReference>
<dbReference type="AlphaFoldDB" id="G3B9M8"/>
<evidence type="ECO:0000256" key="2">
    <source>
        <dbReference type="SAM" id="MobiDB-lite"/>
    </source>
</evidence>
<dbReference type="OrthoDB" id="5873279at2759"/>
<dbReference type="PANTHER" id="PTHR10343">
    <property type="entry name" value="5'-AMP-ACTIVATED PROTEIN KINASE , BETA SUBUNIT"/>
    <property type="match status" value="1"/>
</dbReference>
<dbReference type="KEGG" id="cten:18247842"/>
<sequence>MAYYYYKFEWPLEDSVESVQVTGNFDNWSRANPPLAKDSNGFAGIIKLPAKQKLIFKFVINGTEWKLGPHYKTASDESGIENNFIDEDELSLYEEFEKESTVEPESASESTESDSGGKEHEIHQVLTGASSFAAVSIPSNSSKFEDLAEADSPPVTPTETPVTGSDPRPTTSSAVTGGGTVMNLSDSNSTLNKPDELRIPGSYPISPVAKGGDVTNTPSNTSGRFKKDGLVSKFRGLFKY</sequence>
<dbReference type="GeneID" id="18247842"/>
<dbReference type="InterPro" id="IPR014756">
    <property type="entry name" value="Ig_E-set"/>
</dbReference>
<dbReference type="GO" id="GO:0005634">
    <property type="term" value="C:nucleus"/>
    <property type="evidence" value="ECO:0007669"/>
    <property type="project" value="TreeGrafter"/>
</dbReference>
<comment type="similarity">
    <text evidence="1">Belongs to the CRP1/MDG1 family.</text>
</comment>
<dbReference type="Pfam" id="PF16561">
    <property type="entry name" value="AMPK1_CBM"/>
    <property type="match status" value="1"/>
</dbReference>
<name>G3B9M8_CANTC</name>
<dbReference type="SUPFAM" id="SSF81296">
    <property type="entry name" value="E set domains"/>
    <property type="match status" value="1"/>
</dbReference>
<evidence type="ECO:0000313" key="5">
    <source>
        <dbReference type="Proteomes" id="UP000000707"/>
    </source>
</evidence>
<dbReference type="PANTHER" id="PTHR10343:SF81">
    <property type="entry name" value="CRUCIFORM DNA-RECOGNIZING PROTEIN 1-RELATED"/>
    <property type="match status" value="1"/>
</dbReference>
<keyword evidence="5" id="KW-1185">Reference proteome</keyword>
<dbReference type="HOGENOM" id="CLU_1220085_0_0_1"/>
<accession>G3B9M8</accession>
<feature type="compositionally biased region" description="Polar residues" evidence="2">
    <location>
        <begin position="214"/>
        <end position="223"/>
    </location>
</feature>
<dbReference type="RefSeq" id="XP_006688099.1">
    <property type="nucleotide sequence ID" value="XM_006688036.1"/>
</dbReference>
<feature type="region of interest" description="Disordered" evidence="2">
    <location>
        <begin position="96"/>
        <end position="121"/>
    </location>
</feature>
<dbReference type="GO" id="GO:0019901">
    <property type="term" value="F:protein kinase binding"/>
    <property type="evidence" value="ECO:0007669"/>
    <property type="project" value="TreeGrafter"/>
</dbReference>
<dbReference type="Proteomes" id="UP000000707">
    <property type="component" value="Unassembled WGS sequence"/>
</dbReference>
<evidence type="ECO:0000256" key="1">
    <source>
        <dbReference type="ARBA" id="ARBA00038216"/>
    </source>
</evidence>
<gene>
    <name evidence="4" type="ORF">CANTEDRAFT_115382</name>
</gene>
<dbReference type="GO" id="GO:0031588">
    <property type="term" value="C:nucleotide-activated protein kinase complex"/>
    <property type="evidence" value="ECO:0007669"/>
    <property type="project" value="TreeGrafter"/>
</dbReference>
<organism evidence="5">
    <name type="scientific">Candida tenuis (strain ATCC 10573 / BCRC 21748 / CBS 615 / JCM 9827 / NBRC 10315 / NRRL Y-1498 / VKM Y-70)</name>
    <name type="common">Yeast</name>
    <name type="synonym">Yamadazyma tenuis</name>
    <dbReference type="NCBI Taxonomy" id="590646"/>
    <lineage>
        <taxon>Eukaryota</taxon>
        <taxon>Fungi</taxon>
        <taxon>Dikarya</taxon>
        <taxon>Ascomycota</taxon>
        <taxon>Saccharomycotina</taxon>
        <taxon>Pichiomycetes</taxon>
        <taxon>Debaryomycetaceae</taxon>
        <taxon>Yamadazyma</taxon>
    </lineage>
</organism>